<dbReference type="Pfam" id="PF09312">
    <property type="entry name" value="SurA_N"/>
    <property type="match status" value="1"/>
</dbReference>
<evidence type="ECO:0000256" key="1">
    <source>
        <dbReference type="ARBA" id="ARBA00018370"/>
    </source>
</evidence>
<evidence type="ECO:0000259" key="11">
    <source>
        <dbReference type="PROSITE" id="PS50198"/>
    </source>
</evidence>
<keyword evidence="5" id="KW-0143">Chaperone</keyword>
<keyword evidence="6 9" id="KW-0413">Isomerase</keyword>
<sequence>MMMGVGRIAGTGAKWLAGAGFAALATVAIAQTSAGQDGQAGVSNGLDLPSTLEIFGKADPNVRKPTAIVNDYVITGTEVDQRVALVTGMQKLTLKPEEREQLKLAMLRQLIDETLEIQEAKANEIKVDPREIENSFSRVATRFQKTPEQMRAWLREIGSSERSIKRQIEAELAWSRLLRKRVNVNVGETEVKAMIDRLTAQKGTDEYHVYEIYQNATPDRAQEVSAGMQKMIEQMRSGTPFDYLARTYSQSSTRARGGDLGWIQPAMLPEQLAQAVQEMQPGQVAGPIPLSAGFSIVYLADKHKVGISDPRDAKLSLRQLSLAFAKGITEAQASTRAASFAKATQAIRGCGDVSKVASAEGAEVVDRDNIVIKDLPPALQNLILPLQVGQATQPFGSIEDGVRVLVICGRDDPPAANTPSVEQVQEQLEDQRVNLRAERMLRDLRRDALIEYR</sequence>
<dbReference type="SUPFAM" id="SSF109998">
    <property type="entry name" value="Triger factor/SurA peptide-binding domain-like"/>
    <property type="match status" value="1"/>
</dbReference>
<proteinExistence type="predicted"/>
<evidence type="ECO:0000313" key="13">
    <source>
        <dbReference type="Proteomes" id="UP000531251"/>
    </source>
</evidence>
<evidence type="ECO:0000313" key="12">
    <source>
        <dbReference type="EMBL" id="NJB99633.1"/>
    </source>
</evidence>
<keyword evidence="13" id="KW-1185">Reference proteome</keyword>
<evidence type="ECO:0000256" key="5">
    <source>
        <dbReference type="ARBA" id="ARBA00023186"/>
    </source>
</evidence>
<evidence type="ECO:0000256" key="2">
    <source>
        <dbReference type="ARBA" id="ARBA00022729"/>
    </source>
</evidence>
<evidence type="ECO:0000256" key="4">
    <source>
        <dbReference type="ARBA" id="ARBA00023110"/>
    </source>
</evidence>
<dbReference type="GO" id="GO:0003755">
    <property type="term" value="F:peptidyl-prolyl cis-trans isomerase activity"/>
    <property type="evidence" value="ECO:0007669"/>
    <property type="project" value="UniProtKB-KW"/>
</dbReference>
<dbReference type="InterPro" id="IPR027304">
    <property type="entry name" value="Trigger_fact/SurA_dom_sf"/>
</dbReference>
<evidence type="ECO:0000256" key="6">
    <source>
        <dbReference type="ARBA" id="ARBA00023235"/>
    </source>
</evidence>
<evidence type="ECO:0000256" key="7">
    <source>
        <dbReference type="ARBA" id="ARBA00030642"/>
    </source>
</evidence>
<dbReference type="AlphaFoldDB" id="A0A7X6BEF8"/>
<dbReference type="Proteomes" id="UP000531251">
    <property type="component" value="Unassembled WGS sequence"/>
</dbReference>
<dbReference type="EMBL" id="JAATJB010000018">
    <property type="protein sequence ID" value="NJB99633.1"/>
    <property type="molecule type" value="Genomic_DNA"/>
</dbReference>
<feature type="signal peptide" evidence="10">
    <location>
        <begin position="1"/>
        <end position="30"/>
    </location>
</feature>
<dbReference type="PANTHER" id="PTHR47637:SF1">
    <property type="entry name" value="CHAPERONE SURA"/>
    <property type="match status" value="1"/>
</dbReference>
<dbReference type="Gene3D" id="3.10.50.40">
    <property type="match status" value="1"/>
</dbReference>
<accession>A0A7X6BEF8</accession>
<protein>
    <recommendedName>
        <fullName evidence="1">Parvulin-like PPIase</fullName>
    </recommendedName>
    <alternativeName>
        <fullName evidence="7">Peptidyl-prolyl cis-trans isomerase plp</fullName>
    </alternativeName>
    <alternativeName>
        <fullName evidence="8">Rotamase plp</fullName>
    </alternativeName>
</protein>
<evidence type="ECO:0000256" key="8">
    <source>
        <dbReference type="ARBA" id="ARBA00031484"/>
    </source>
</evidence>
<dbReference type="SUPFAM" id="SSF54534">
    <property type="entry name" value="FKBP-like"/>
    <property type="match status" value="2"/>
</dbReference>
<evidence type="ECO:0000256" key="3">
    <source>
        <dbReference type="ARBA" id="ARBA00022764"/>
    </source>
</evidence>
<dbReference type="InterPro" id="IPR050280">
    <property type="entry name" value="OMP_Chaperone_SurA"/>
</dbReference>
<dbReference type="InterPro" id="IPR023058">
    <property type="entry name" value="PPIase_PpiC_CS"/>
</dbReference>
<keyword evidence="3" id="KW-0574">Periplasm</keyword>
<dbReference type="InterPro" id="IPR000297">
    <property type="entry name" value="PPIase_PpiC"/>
</dbReference>
<keyword evidence="4 9" id="KW-0697">Rotamase</keyword>
<dbReference type="InterPro" id="IPR015391">
    <property type="entry name" value="SurA_N"/>
</dbReference>
<evidence type="ECO:0000256" key="10">
    <source>
        <dbReference type="SAM" id="SignalP"/>
    </source>
</evidence>
<dbReference type="PANTHER" id="PTHR47637">
    <property type="entry name" value="CHAPERONE SURA"/>
    <property type="match status" value="1"/>
</dbReference>
<dbReference type="InterPro" id="IPR046357">
    <property type="entry name" value="PPIase_dom_sf"/>
</dbReference>
<reference evidence="12 13" key="1">
    <citation type="submission" date="2020-03" db="EMBL/GenBank/DDBJ databases">
        <title>Genomic Encyclopedia of Type Strains, Phase IV (KMG-IV): sequencing the most valuable type-strain genomes for metagenomic binning, comparative biology and taxonomic classification.</title>
        <authorList>
            <person name="Goeker M."/>
        </authorList>
    </citation>
    <scope>NUCLEOTIDE SEQUENCE [LARGE SCALE GENOMIC DNA]</scope>
    <source>
        <strain evidence="12 13">DSM 7225</strain>
    </source>
</reference>
<feature type="domain" description="PpiC" evidence="11">
    <location>
        <begin position="204"/>
        <end position="301"/>
    </location>
</feature>
<name>A0A7X6BEF8_9SPHN</name>
<dbReference type="Gene3D" id="1.10.4030.10">
    <property type="entry name" value="Porin chaperone SurA, peptide-binding domain"/>
    <property type="match status" value="1"/>
</dbReference>
<keyword evidence="2 10" id="KW-0732">Signal</keyword>
<feature type="chain" id="PRO_5031296364" description="Parvulin-like PPIase" evidence="10">
    <location>
        <begin position="31"/>
        <end position="453"/>
    </location>
</feature>
<evidence type="ECO:0000256" key="9">
    <source>
        <dbReference type="PROSITE-ProRule" id="PRU00278"/>
    </source>
</evidence>
<comment type="caution">
    <text evidence="12">The sequence shown here is derived from an EMBL/GenBank/DDBJ whole genome shotgun (WGS) entry which is preliminary data.</text>
</comment>
<dbReference type="Pfam" id="PF00639">
    <property type="entry name" value="Rotamase"/>
    <property type="match status" value="1"/>
</dbReference>
<dbReference type="PROSITE" id="PS01096">
    <property type="entry name" value="PPIC_PPIASE_1"/>
    <property type="match status" value="1"/>
</dbReference>
<organism evidence="12 13">
    <name type="scientific">Sphingomonas trueperi</name>
    <dbReference type="NCBI Taxonomy" id="53317"/>
    <lineage>
        <taxon>Bacteria</taxon>
        <taxon>Pseudomonadati</taxon>
        <taxon>Pseudomonadota</taxon>
        <taxon>Alphaproteobacteria</taxon>
        <taxon>Sphingomonadales</taxon>
        <taxon>Sphingomonadaceae</taxon>
        <taxon>Sphingomonas</taxon>
    </lineage>
</organism>
<gene>
    <name evidence="12" type="ORF">GGR89_003978</name>
</gene>
<dbReference type="PROSITE" id="PS50198">
    <property type="entry name" value="PPIC_PPIASE_2"/>
    <property type="match status" value="1"/>
</dbReference>